<keyword evidence="7 10" id="KW-0472">Membrane</keyword>
<sequence>DNLFSGLLIHIYCQFEILQHRLKSIKPDREYSAKQCAFHHYRIYKFAEIINAKFSITMATQFLVTTMTMCFNLFRLTQTKVYSQVLALIPFMVSVFAQIFYCCWYGNETKVKSLEICDTVFESNWTALSQSTKKTLLTIMLRSLKPIEFTGAFVFPVNLESFKSVCIKIYIFFLAHVLRVQYKVTIFQIKSIANNNILAVHIRSVSCHFLLYFHINRSW</sequence>
<dbReference type="AlphaFoldDB" id="A0A0L7QJN2"/>
<organism evidence="11 12">
    <name type="scientific">Habropoda laboriosa</name>
    <dbReference type="NCBI Taxonomy" id="597456"/>
    <lineage>
        <taxon>Eukaryota</taxon>
        <taxon>Metazoa</taxon>
        <taxon>Ecdysozoa</taxon>
        <taxon>Arthropoda</taxon>
        <taxon>Hexapoda</taxon>
        <taxon>Insecta</taxon>
        <taxon>Pterygota</taxon>
        <taxon>Neoptera</taxon>
        <taxon>Endopterygota</taxon>
        <taxon>Hymenoptera</taxon>
        <taxon>Apocrita</taxon>
        <taxon>Aculeata</taxon>
        <taxon>Apoidea</taxon>
        <taxon>Anthophila</taxon>
        <taxon>Apidae</taxon>
        <taxon>Habropoda</taxon>
    </lineage>
</organism>
<keyword evidence="9" id="KW-0807">Transducer</keyword>
<evidence type="ECO:0000313" key="11">
    <source>
        <dbReference type="EMBL" id="KOC58789.1"/>
    </source>
</evidence>
<dbReference type="InterPro" id="IPR004117">
    <property type="entry name" value="7tm6_olfct_rcpt"/>
</dbReference>
<dbReference type="GO" id="GO:0005886">
    <property type="term" value="C:plasma membrane"/>
    <property type="evidence" value="ECO:0007669"/>
    <property type="project" value="UniProtKB-SubCell"/>
</dbReference>
<dbReference type="Pfam" id="PF02949">
    <property type="entry name" value="7tm_6"/>
    <property type="match status" value="1"/>
</dbReference>
<evidence type="ECO:0000256" key="8">
    <source>
        <dbReference type="ARBA" id="ARBA00023170"/>
    </source>
</evidence>
<reference evidence="12" key="1">
    <citation type="submission" date="2015-07" db="EMBL/GenBank/DDBJ databases">
        <title>The genome of Habropoda laboriosa.</title>
        <authorList>
            <person name="Pan H."/>
            <person name="Kapheim K."/>
        </authorList>
    </citation>
    <scope>NUCLEOTIDE SEQUENCE [LARGE SCALE GENOMIC DNA]</scope>
</reference>
<dbReference type="GO" id="GO:0005549">
    <property type="term" value="F:odorant binding"/>
    <property type="evidence" value="ECO:0007669"/>
    <property type="project" value="InterPro"/>
</dbReference>
<dbReference type="OrthoDB" id="6597368at2759"/>
<evidence type="ECO:0000256" key="9">
    <source>
        <dbReference type="ARBA" id="ARBA00023224"/>
    </source>
</evidence>
<dbReference type="STRING" id="597456.A0A0L7QJN2"/>
<accession>A0A0L7QJN2</accession>
<evidence type="ECO:0000313" key="12">
    <source>
        <dbReference type="Proteomes" id="UP000053825"/>
    </source>
</evidence>
<dbReference type="Proteomes" id="UP000053825">
    <property type="component" value="Unassembled WGS sequence"/>
</dbReference>
<keyword evidence="3" id="KW-0716">Sensory transduction</keyword>
<evidence type="ECO:0000256" key="4">
    <source>
        <dbReference type="ARBA" id="ARBA00022692"/>
    </source>
</evidence>
<dbReference type="EMBL" id="LHQN01050085">
    <property type="protein sequence ID" value="KOC58789.1"/>
    <property type="molecule type" value="Genomic_DNA"/>
</dbReference>
<evidence type="ECO:0000256" key="3">
    <source>
        <dbReference type="ARBA" id="ARBA00022606"/>
    </source>
</evidence>
<keyword evidence="6 10" id="KW-1133">Transmembrane helix</keyword>
<name>A0A0L7QJN2_9HYME</name>
<feature type="transmembrane region" description="Helical" evidence="10">
    <location>
        <begin position="81"/>
        <end position="101"/>
    </location>
</feature>
<dbReference type="PANTHER" id="PTHR21137:SF3">
    <property type="entry name" value="ODORANT RECEPTOR 30A-RELATED"/>
    <property type="match status" value="1"/>
</dbReference>
<evidence type="ECO:0000256" key="1">
    <source>
        <dbReference type="ARBA" id="ARBA00004651"/>
    </source>
</evidence>
<evidence type="ECO:0000256" key="6">
    <source>
        <dbReference type="ARBA" id="ARBA00022989"/>
    </source>
</evidence>
<gene>
    <name evidence="11" type="ORF">WH47_00037</name>
</gene>
<protein>
    <submittedName>
        <fullName evidence="11">Putative odorant receptor 30a</fullName>
    </submittedName>
</protein>
<comment type="caution">
    <text evidence="11">The sequence shown here is derived from an EMBL/GenBank/DDBJ whole genome shotgun (WGS) entry which is preliminary data.</text>
</comment>
<proteinExistence type="predicted"/>
<feature type="transmembrane region" description="Helical" evidence="10">
    <location>
        <begin position="54"/>
        <end position="74"/>
    </location>
</feature>
<keyword evidence="2" id="KW-1003">Cell membrane</keyword>
<evidence type="ECO:0000256" key="7">
    <source>
        <dbReference type="ARBA" id="ARBA00023136"/>
    </source>
</evidence>
<keyword evidence="8 11" id="KW-0675">Receptor</keyword>
<comment type="subcellular location">
    <subcellularLocation>
        <location evidence="1">Cell membrane</location>
        <topology evidence="1">Multi-pass membrane protein</topology>
    </subcellularLocation>
</comment>
<keyword evidence="4 10" id="KW-0812">Transmembrane</keyword>
<dbReference type="GO" id="GO:0004984">
    <property type="term" value="F:olfactory receptor activity"/>
    <property type="evidence" value="ECO:0007669"/>
    <property type="project" value="InterPro"/>
</dbReference>
<evidence type="ECO:0000256" key="2">
    <source>
        <dbReference type="ARBA" id="ARBA00022475"/>
    </source>
</evidence>
<dbReference type="PANTHER" id="PTHR21137">
    <property type="entry name" value="ODORANT RECEPTOR"/>
    <property type="match status" value="1"/>
</dbReference>
<evidence type="ECO:0000256" key="10">
    <source>
        <dbReference type="SAM" id="Phobius"/>
    </source>
</evidence>
<evidence type="ECO:0000256" key="5">
    <source>
        <dbReference type="ARBA" id="ARBA00022725"/>
    </source>
</evidence>
<keyword evidence="5" id="KW-0552">Olfaction</keyword>
<feature type="non-terminal residue" evidence="11">
    <location>
        <position position="1"/>
    </location>
</feature>
<keyword evidence="12" id="KW-1185">Reference proteome</keyword>
<dbReference type="GO" id="GO:0007165">
    <property type="term" value="P:signal transduction"/>
    <property type="evidence" value="ECO:0007669"/>
    <property type="project" value="UniProtKB-KW"/>
</dbReference>